<dbReference type="Gene3D" id="3.40.630.30">
    <property type="match status" value="1"/>
</dbReference>
<keyword evidence="2" id="KW-0012">Acyltransferase</keyword>
<evidence type="ECO:0000313" key="6">
    <source>
        <dbReference type="Proteomes" id="UP001183390"/>
    </source>
</evidence>
<evidence type="ECO:0000256" key="3">
    <source>
        <dbReference type="SAM" id="MobiDB-lite"/>
    </source>
</evidence>
<dbReference type="EMBL" id="JAVREP010000016">
    <property type="protein sequence ID" value="MDT0330825.1"/>
    <property type="molecule type" value="Genomic_DNA"/>
</dbReference>
<protein>
    <submittedName>
        <fullName evidence="5">GNAT family N-acetyltransferase</fullName>
    </submittedName>
</protein>
<dbReference type="SUPFAM" id="SSF55729">
    <property type="entry name" value="Acyl-CoA N-acyltransferases (Nat)"/>
    <property type="match status" value="1"/>
</dbReference>
<comment type="caution">
    <text evidence="5">The sequence shown here is derived from an EMBL/GenBank/DDBJ whole genome shotgun (WGS) entry which is preliminary data.</text>
</comment>
<dbReference type="Proteomes" id="UP001183390">
    <property type="component" value="Unassembled WGS sequence"/>
</dbReference>
<keyword evidence="1" id="KW-0808">Transferase</keyword>
<dbReference type="InterPro" id="IPR000182">
    <property type="entry name" value="GNAT_dom"/>
</dbReference>
<sequence>MREWAARVTRDWPALEVVERGGWRFGVAEGVTKRANSALLMDPDADPAEVTSFYRERGMTPCAQIWPGEEEADARLAAHGYAMVEPTSVLVRESRERPDAPGVTTVSDTPGADWRSPAPEGADAIARILGRTTALYATAPDGTGRGCAVLSGRSAAVCAMVTVPRARRRGVASAILADLMAAAHDKGADDVYLCVVTENTSARRLYERFGFTERSRYHNRVLG</sequence>
<gene>
    <name evidence="5" type="ORF">RM479_20595</name>
</gene>
<dbReference type="InterPro" id="IPR056935">
    <property type="entry name" value="Rv0428c-like_C"/>
</dbReference>
<dbReference type="PROSITE" id="PS51186">
    <property type="entry name" value="GNAT"/>
    <property type="match status" value="1"/>
</dbReference>
<keyword evidence="6" id="KW-1185">Reference proteome</keyword>
<feature type="region of interest" description="Disordered" evidence="3">
    <location>
        <begin position="94"/>
        <end position="118"/>
    </location>
</feature>
<dbReference type="InterPro" id="IPR050680">
    <property type="entry name" value="YpeA/RimI_acetyltransf"/>
</dbReference>
<dbReference type="CDD" id="cd04301">
    <property type="entry name" value="NAT_SF"/>
    <property type="match status" value="1"/>
</dbReference>
<dbReference type="InterPro" id="IPR016181">
    <property type="entry name" value="Acyl_CoA_acyltransferase"/>
</dbReference>
<evidence type="ECO:0000256" key="1">
    <source>
        <dbReference type="ARBA" id="ARBA00022679"/>
    </source>
</evidence>
<evidence type="ECO:0000259" key="4">
    <source>
        <dbReference type="PROSITE" id="PS51186"/>
    </source>
</evidence>
<evidence type="ECO:0000313" key="5">
    <source>
        <dbReference type="EMBL" id="MDT0330825.1"/>
    </source>
</evidence>
<accession>A0ABU2MDR4</accession>
<organism evidence="5 6">
    <name type="scientific">Nocardiopsis lambiniae</name>
    <dbReference type="NCBI Taxonomy" id="3075539"/>
    <lineage>
        <taxon>Bacteria</taxon>
        <taxon>Bacillati</taxon>
        <taxon>Actinomycetota</taxon>
        <taxon>Actinomycetes</taxon>
        <taxon>Streptosporangiales</taxon>
        <taxon>Nocardiopsidaceae</taxon>
        <taxon>Nocardiopsis</taxon>
    </lineage>
</organism>
<feature type="domain" description="N-acetyltransferase" evidence="4">
    <location>
        <begin position="89"/>
        <end position="223"/>
    </location>
</feature>
<name>A0ABU2MDR4_9ACTN</name>
<reference evidence="6" key="1">
    <citation type="submission" date="2023-07" db="EMBL/GenBank/DDBJ databases">
        <title>30 novel species of actinomycetes from the DSMZ collection.</title>
        <authorList>
            <person name="Nouioui I."/>
        </authorList>
    </citation>
    <scope>NUCLEOTIDE SEQUENCE [LARGE SCALE GENOMIC DNA]</scope>
    <source>
        <strain evidence="6">DSM 44743</strain>
    </source>
</reference>
<evidence type="ECO:0000256" key="2">
    <source>
        <dbReference type="ARBA" id="ARBA00023315"/>
    </source>
</evidence>
<dbReference type="Pfam" id="PF24553">
    <property type="entry name" value="Rv0428c_C"/>
    <property type="match status" value="1"/>
</dbReference>
<proteinExistence type="predicted"/>
<dbReference type="RefSeq" id="WP_311513415.1">
    <property type="nucleotide sequence ID" value="NZ_JAVREP010000016.1"/>
</dbReference>
<dbReference type="PANTHER" id="PTHR43420">
    <property type="entry name" value="ACETYLTRANSFERASE"/>
    <property type="match status" value="1"/>
</dbReference>